<proteinExistence type="predicted"/>
<sequence length="199" mass="22917">MADFDPFADIMAPTNPAPAVVQEPIQEPVQENVQQPVIEQPAQQQQAAKDDFADLMQEQPAKPEEAQEEQKQDLFGSVAKEQDLPQDHKDVDRYNELLMKYERHLLSRENEQKAAVNGLQQIAAEYRGDWQQKADKEAEKAVENQKREWEEMQKMVNDDKVGSWQKIGKLAGSGEGRIFEVLKAKIQDEEEKEKEEKKE</sequence>
<gene>
    <name evidence="2" type="ORF">HINF_LOCUS57116</name>
    <name evidence="3" type="ORF">HINF_LOCUS75080</name>
</gene>
<reference evidence="2" key="1">
    <citation type="submission" date="2023-06" db="EMBL/GenBank/DDBJ databases">
        <authorList>
            <person name="Kurt Z."/>
        </authorList>
    </citation>
    <scope>NUCLEOTIDE SEQUENCE</scope>
</reference>
<protein>
    <recommendedName>
        <fullName evidence="5">Clathrin light chain</fullName>
    </recommendedName>
</protein>
<comment type="caution">
    <text evidence="2">The sequence shown here is derived from an EMBL/GenBank/DDBJ whole genome shotgun (WGS) entry which is preliminary data.</text>
</comment>
<evidence type="ECO:0000313" key="3">
    <source>
        <dbReference type="EMBL" id="CAL6108675.1"/>
    </source>
</evidence>
<organism evidence="2">
    <name type="scientific">Hexamita inflata</name>
    <dbReference type="NCBI Taxonomy" id="28002"/>
    <lineage>
        <taxon>Eukaryota</taxon>
        <taxon>Metamonada</taxon>
        <taxon>Diplomonadida</taxon>
        <taxon>Hexamitidae</taxon>
        <taxon>Hexamitinae</taxon>
        <taxon>Hexamita</taxon>
    </lineage>
</organism>
<feature type="compositionally biased region" description="Basic and acidic residues" evidence="1">
    <location>
        <begin position="61"/>
        <end position="72"/>
    </location>
</feature>
<reference evidence="3 4" key="2">
    <citation type="submission" date="2024-07" db="EMBL/GenBank/DDBJ databases">
        <authorList>
            <person name="Akdeniz Z."/>
        </authorList>
    </citation>
    <scope>NUCLEOTIDE SEQUENCE [LARGE SCALE GENOMIC DNA]</scope>
</reference>
<feature type="region of interest" description="Disordered" evidence="1">
    <location>
        <begin position="58"/>
        <end position="91"/>
    </location>
</feature>
<feature type="compositionally biased region" description="Basic and acidic residues" evidence="1">
    <location>
        <begin position="80"/>
        <end position="91"/>
    </location>
</feature>
<evidence type="ECO:0000256" key="1">
    <source>
        <dbReference type="SAM" id="MobiDB-lite"/>
    </source>
</evidence>
<dbReference type="AlphaFoldDB" id="A0AA86R8S3"/>
<name>A0AA86R8S3_9EUKA</name>
<evidence type="ECO:0000313" key="4">
    <source>
        <dbReference type="Proteomes" id="UP001642409"/>
    </source>
</evidence>
<dbReference type="EMBL" id="CAXDID020000655">
    <property type="protein sequence ID" value="CAL6108675.1"/>
    <property type="molecule type" value="Genomic_DNA"/>
</dbReference>
<dbReference type="EMBL" id="CATOUU010001059">
    <property type="protein sequence ID" value="CAI9969471.1"/>
    <property type="molecule type" value="Genomic_DNA"/>
</dbReference>
<evidence type="ECO:0008006" key="5">
    <source>
        <dbReference type="Google" id="ProtNLM"/>
    </source>
</evidence>
<keyword evidence="4" id="KW-1185">Reference proteome</keyword>
<evidence type="ECO:0000313" key="2">
    <source>
        <dbReference type="EMBL" id="CAI9969471.1"/>
    </source>
</evidence>
<dbReference type="Proteomes" id="UP001642409">
    <property type="component" value="Unassembled WGS sequence"/>
</dbReference>
<accession>A0AA86R8S3</accession>